<feature type="compositionally biased region" description="Polar residues" evidence="1">
    <location>
        <begin position="64"/>
        <end position="73"/>
    </location>
</feature>
<evidence type="ECO:0000313" key="2">
    <source>
        <dbReference type="EMBL" id="GCB60918.1"/>
    </source>
</evidence>
<evidence type="ECO:0000313" key="3">
    <source>
        <dbReference type="Proteomes" id="UP000288216"/>
    </source>
</evidence>
<dbReference type="AlphaFoldDB" id="A0A401NJ74"/>
<keyword evidence="3" id="KW-1185">Reference proteome</keyword>
<reference evidence="2 3" key="1">
    <citation type="journal article" date="2018" name="Nat. Ecol. Evol.">
        <title>Shark genomes provide insights into elasmobranch evolution and the origin of vertebrates.</title>
        <authorList>
            <person name="Hara Y"/>
            <person name="Yamaguchi K"/>
            <person name="Onimaru K"/>
            <person name="Kadota M"/>
            <person name="Koyanagi M"/>
            <person name="Keeley SD"/>
            <person name="Tatsumi K"/>
            <person name="Tanaka K"/>
            <person name="Motone F"/>
            <person name="Kageyama Y"/>
            <person name="Nozu R"/>
            <person name="Adachi N"/>
            <person name="Nishimura O"/>
            <person name="Nakagawa R"/>
            <person name="Tanegashima C"/>
            <person name="Kiyatake I"/>
            <person name="Matsumoto R"/>
            <person name="Murakumo K"/>
            <person name="Nishida K"/>
            <person name="Terakita A"/>
            <person name="Kuratani S"/>
            <person name="Sato K"/>
            <person name="Hyodo S Kuraku.S."/>
        </authorList>
    </citation>
    <scope>NUCLEOTIDE SEQUENCE [LARGE SCALE GENOMIC DNA]</scope>
</reference>
<feature type="region of interest" description="Disordered" evidence="1">
    <location>
        <begin position="26"/>
        <end position="73"/>
    </location>
</feature>
<gene>
    <name evidence="2" type="ORF">scyTo_0004025</name>
</gene>
<dbReference type="OrthoDB" id="10023351at2759"/>
<accession>A0A401NJ74</accession>
<name>A0A401NJ74_SCYTO</name>
<sequence length="73" mass="8728">MASAHHWEGRRRQWIVDKRAKAQQDELIKRKQFKSSDQPVTNKAPKQEIPTEDQTPGYKPARRYSSTDYNQQW</sequence>
<organism evidence="2 3">
    <name type="scientific">Scyliorhinus torazame</name>
    <name type="common">Cloudy catshark</name>
    <name type="synonym">Catulus torazame</name>
    <dbReference type="NCBI Taxonomy" id="75743"/>
    <lineage>
        <taxon>Eukaryota</taxon>
        <taxon>Metazoa</taxon>
        <taxon>Chordata</taxon>
        <taxon>Craniata</taxon>
        <taxon>Vertebrata</taxon>
        <taxon>Chondrichthyes</taxon>
        <taxon>Elasmobranchii</taxon>
        <taxon>Galeomorphii</taxon>
        <taxon>Galeoidea</taxon>
        <taxon>Carcharhiniformes</taxon>
        <taxon>Scyliorhinidae</taxon>
        <taxon>Scyliorhinus</taxon>
    </lineage>
</organism>
<proteinExistence type="predicted"/>
<dbReference type="Proteomes" id="UP000288216">
    <property type="component" value="Unassembled WGS sequence"/>
</dbReference>
<dbReference type="OMA" id="TDYNQQW"/>
<evidence type="ECO:0000256" key="1">
    <source>
        <dbReference type="SAM" id="MobiDB-lite"/>
    </source>
</evidence>
<protein>
    <submittedName>
        <fullName evidence="2">Uncharacterized protein</fullName>
    </submittedName>
</protein>
<comment type="caution">
    <text evidence="2">The sequence shown here is derived from an EMBL/GenBank/DDBJ whole genome shotgun (WGS) entry which is preliminary data.</text>
</comment>
<dbReference type="EMBL" id="BFAA01001150">
    <property type="protein sequence ID" value="GCB60918.1"/>
    <property type="molecule type" value="Genomic_DNA"/>
</dbReference>